<dbReference type="Proteomes" id="UP000242450">
    <property type="component" value="Chromosome 33"/>
</dbReference>
<accession>A0A212C207</accession>
<feature type="region of interest" description="Disordered" evidence="1">
    <location>
        <begin position="34"/>
        <end position="65"/>
    </location>
</feature>
<dbReference type="OrthoDB" id="21182at2759"/>
<organism evidence="2 3">
    <name type="scientific">Cervus elaphus hippelaphus</name>
    <name type="common">European red deer</name>
    <dbReference type="NCBI Taxonomy" id="46360"/>
    <lineage>
        <taxon>Eukaryota</taxon>
        <taxon>Metazoa</taxon>
        <taxon>Chordata</taxon>
        <taxon>Craniata</taxon>
        <taxon>Vertebrata</taxon>
        <taxon>Euteleostomi</taxon>
        <taxon>Mammalia</taxon>
        <taxon>Eutheria</taxon>
        <taxon>Laurasiatheria</taxon>
        <taxon>Artiodactyla</taxon>
        <taxon>Ruminantia</taxon>
        <taxon>Pecora</taxon>
        <taxon>Cervidae</taxon>
        <taxon>Cervinae</taxon>
        <taxon>Cervus</taxon>
    </lineage>
</organism>
<name>A0A212C207_CEREH</name>
<reference evidence="2 3" key="1">
    <citation type="journal article" date="2018" name="Mol. Genet. Genomics">
        <title>The red deer Cervus elaphus genome CerEla1.0: sequencing, annotating, genes, and chromosomes.</title>
        <authorList>
            <person name="Bana N.A."/>
            <person name="Nyiri A."/>
            <person name="Nagy J."/>
            <person name="Frank K."/>
            <person name="Nagy T."/>
            <person name="Steger V."/>
            <person name="Schiller M."/>
            <person name="Lakatos P."/>
            <person name="Sugar L."/>
            <person name="Horn P."/>
            <person name="Barta E."/>
            <person name="Orosz L."/>
        </authorList>
    </citation>
    <scope>NUCLEOTIDE SEQUENCE [LARGE SCALE GENOMIC DNA]</scope>
    <source>
        <strain evidence="2">Hungarian</strain>
    </source>
</reference>
<proteinExistence type="predicted"/>
<dbReference type="AlphaFoldDB" id="A0A212C207"/>
<gene>
    <name evidence="2" type="ORF">Celaphus_00015802</name>
</gene>
<sequence length="80" mass="8916">MPTKWNIFKRKPKQNTNFENPFYSEVIMENEPKVSAAVTPPPSPSPPAKVSWKKGSTPGYSATEDTFKDTANLVKEDSEA</sequence>
<comment type="caution">
    <text evidence="2">The sequence shown here is derived from an EMBL/GenBank/DDBJ whole genome shotgun (WGS) entry which is preliminary data.</text>
</comment>
<protein>
    <submittedName>
        <fullName evidence="2">Uncharacterized protein</fullName>
    </submittedName>
</protein>
<evidence type="ECO:0000313" key="3">
    <source>
        <dbReference type="Proteomes" id="UP000242450"/>
    </source>
</evidence>
<keyword evidence="3" id="KW-1185">Reference proteome</keyword>
<evidence type="ECO:0000313" key="2">
    <source>
        <dbReference type="EMBL" id="OWJ99893.1"/>
    </source>
</evidence>
<dbReference type="EMBL" id="MKHE01000033">
    <property type="protein sequence ID" value="OWJ99893.1"/>
    <property type="molecule type" value="Genomic_DNA"/>
</dbReference>
<evidence type="ECO:0000256" key="1">
    <source>
        <dbReference type="SAM" id="MobiDB-lite"/>
    </source>
</evidence>